<reference evidence="2" key="1">
    <citation type="submission" date="2022-11" db="UniProtKB">
        <authorList>
            <consortium name="WormBaseParasite"/>
        </authorList>
    </citation>
    <scope>IDENTIFICATION</scope>
</reference>
<evidence type="ECO:0000313" key="2">
    <source>
        <dbReference type="WBParaSite" id="PDA_v2.g20764.t1"/>
    </source>
</evidence>
<dbReference type="Proteomes" id="UP000887578">
    <property type="component" value="Unplaced"/>
</dbReference>
<protein>
    <submittedName>
        <fullName evidence="2">Uncharacterized protein</fullName>
    </submittedName>
</protein>
<organism evidence="1 2">
    <name type="scientific">Panagrolaimus davidi</name>
    <dbReference type="NCBI Taxonomy" id="227884"/>
    <lineage>
        <taxon>Eukaryota</taxon>
        <taxon>Metazoa</taxon>
        <taxon>Ecdysozoa</taxon>
        <taxon>Nematoda</taxon>
        <taxon>Chromadorea</taxon>
        <taxon>Rhabditida</taxon>
        <taxon>Tylenchina</taxon>
        <taxon>Panagrolaimomorpha</taxon>
        <taxon>Panagrolaimoidea</taxon>
        <taxon>Panagrolaimidae</taxon>
        <taxon>Panagrolaimus</taxon>
    </lineage>
</organism>
<evidence type="ECO:0000313" key="1">
    <source>
        <dbReference type="Proteomes" id="UP000887578"/>
    </source>
</evidence>
<keyword evidence="1" id="KW-1185">Reference proteome</keyword>
<sequence>MLSSEKNKDLKSASGNVKDFAEVCEDSKIKKTAFTLEIKVSDNTPGAEDRHESNKAAHASKVKDDIKFRDAPFKCPNEPDAQKYLVVTLYVAKRGSLFKDKVIKNTLINDRECCYPQNSKFILRKLYISKAKREEADTVLRKRGISDEISGGNDQLSWTAIDKCSFVNAEGVPVRGFKIIEKVKFVVVPFTCSSVVNDSNVAAEAIRPAKDVNEIKIENLPVEVIKFAAVDNFIAENGNISPNNIKFVHSFNLENEVKNEDDAIMHQFDEVPSRKILDDEVVKFIVNKVAKLLAVDNYTLIVLAGEDEENLHVKPSKVKLVVVNLSDEIASDSSNICVSP</sequence>
<dbReference type="WBParaSite" id="PDA_v2.g20764.t1">
    <property type="protein sequence ID" value="PDA_v2.g20764.t1"/>
    <property type="gene ID" value="PDA_v2.g20764"/>
</dbReference>
<accession>A0A914PQB0</accession>
<dbReference type="AlphaFoldDB" id="A0A914PQB0"/>
<name>A0A914PQB0_9BILA</name>
<proteinExistence type="predicted"/>